<comment type="similarity">
    <text evidence="2">Belongs to the bHLH protein family.</text>
</comment>
<dbReference type="PANTHER" id="PTHR45914">
    <property type="entry name" value="TRANSCRIPTION FACTOR HEC3-RELATED"/>
    <property type="match status" value="1"/>
</dbReference>
<dbReference type="AlphaFoldDB" id="A0A9E7K0T8"/>
<dbReference type="Pfam" id="PF00010">
    <property type="entry name" value="HLH"/>
    <property type="match status" value="1"/>
</dbReference>
<keyword evidence="3" id="KW-0805">Transcription regulation</keyword>
<evidence type="ECO:0000256" key="6">
    <source>
        <dbReference type="ARBA" id="ARBA00023242"/>
    </source>
</evidence>
<dbReference type="Gene3D" id="4.10.280.10">
    <property type="entry name" value="Helix-loop-helix DNA-binding domain"/>
    <property type="match status" value="1"/>
</dbReference>
<evidence type="ECO:0000256" key="7">
    <source>
        <dbReference type="SAM" id="MobiDB-lite"/>
    </source>
</evidence>
<evidence type="ECO:0000256" key="3">
    <source>
        <dbReference type="ARBA" id="ARBA00023015"/>
    </source>
</evidence>
<feature type="region of interest" description="Disordered" evidence="7">
    <location>
        <begin position="96"/>
        <end position="181"/>
    </location>
</feature>
<feature type="domain" description="BHLH" evidence="8">
    <location>
        <begin position="217"/>
        <end position="266"/>
    </location>
</feature>
<evidence type="ECO:0000256" key="2">
    <source>
        <dbReference type="ARBA" id="ARBA00005510"/>
    </source>
</evidence>
<dbReference type="Proteomes" id="UP001055439">
    <property type="component" value="Chromosome 4"/>
</dbReference>
<dbReference type="FunFam" id="4.10.280.10:FF:000022">
    <property type="entry name" value="Basic helix-loop-helix transcription factor"/>
    <property type="match status" value="1"/>
</dbReference>
<dbReference type="SUPFAM" id="SSF47459">
    <property type="entry name" value="HLH, helix-loop-helix DNA-binding domain"/>
    <property type="match status" value="1"/>
</dbReference>
<evidence type="ECO:0000256" key="1">
    <source>
        <dbReference type="ARBA" id="ARBA00004123"/>
    </source>
</evidence>
<dbReference type="GO" id="GO:0005634">
    <property type="term" value="C:nucleus"/>
    <property type="evidence" value="ECO:0007669"/>
    <property type="project" value="UniProtKB-SubCell"/>
</dbReference>
<evidence type="ECO:0000256" key="5">
    <source>
        <dbReference type="ARBA" id="ARBA00023163"/>
    </source>
</evidence>
<evidence type="ECO:0000256" key="4">
    <source>
        <dbReference type="ARBA" id="ARBA00023125"/>
    </source>
</evidence>
<sequence length="303" mass="33150">MEPSVVLQEARWGSLDATVPHDDDDSEMVAHLLGIYSSSSEQDCHDQLFAAADSYHCSWDNADTSFDVHQYGGFFFGSHDSYDASDVINVGSASTNNNCDSISPLGGPTRPNDGETSSDEIAGLGGAQDQVLEPQGKSGSCSKGDVSSQSSKKARTSTTVVKTPKRAKKRRNRSCDGAEESNTTMNWRLNACGYGWEDDSRGLQDLSTGKGAADQEPSTNPQSQYARKRRERINERLRILQNLVPSGTKVDISTMLEEAVHYVKFLQLQIKLLSSDELWMYAPIAYNGINIGLEIGISPQQRQ</sequence>
<comment type="subcellular location">
    <subcellularLocation>
        <location evidence="1">Nucleus</location>
    </subcellularLocation>
</comment>
<keyword evidence="4 9" id="KW-0238">DNA-binding</keyword>
<dbReference type="OrthoDB" id="770981at2759"/>
<dbReference type="SMART" id="SM00353">
    <property type="entry name" value="HLH"/>
    <property type="match status" value="1"/>
</dbReference>
<feature type="compositionally biased region" description="Polar residues" evidence="7">
    <location>
        <begin position="137"/>
        <end position="161"/>
    </location>
</feature>
<dbReference type="InterPro" id="IPR011598">
    <property type="entry name" value="bHLH_dom"/>
</dbReference>
<keyword evidence="5" id="KW-0804">Transcription</keyword>
<dbReference type="CDD" id="cd11454">
    <property type="entry name" value="bHLH_AtIND_like"/>
    <property type="match status" value="1"/>
</dbReference>
<evidence type="ECO:0000313" key="10">
    <source>
        <dbReference type="Proteomes" id="UP001055439"/>
    </source>
</evidence>
<organism evidence="9 10">
    <name type="scientific">Musa troglodytarum</name>
    <name type="common">fe'i banana</name>
    <dbReference type="NCBI Taxonomy" id="320322"/>
    <lineage>
        <taxon>Eukaryota</taxon>
        <taxon>Viridiplantae</taxon>
        <taxon>Streptophyta</taxon>
        <taxon>Embryophyta</taxon>
        <taxon>Tracheophyta</taxon>
        <taxon>Spermatophyta</taxon>
        <taxon>Magnoliopsida</taxon>
        <taxon>Liliopsida</taxon>
        <taxon>Zingiberales</taxon>
        <taxon>Musaceae</taxon>
        <taxon>Musa</taxon>
    </lineage>
</organism>
<dbReference type="InterPro" id="IPR045843">
    <property type="entry name" value="IND-like"/>
</dbReference>
<accession>A0A9E7K0T8</accession>
<evidence type="ECO:0000259" key="8">
    <source>
        <dbReference type="PROSITE" id="PS50888"/>
    </source>
</evidence>
<proteinExistence type="inferred from homology"/>
<keyword evidence="6" id="KW-0539">Nucleus</keyword>
<dbReference type="PANTHER" id="PTHR45914:SF60">
    <property type="entry name" value="TRANSCRIPTION FACTOR RSL2-LIKE"/>
    <property type="match status" value="1"/>
</dbReference>
<feature type="region of interest" description="Disordered" evidence="7">
    <location>
        <begin position="203"/>
        <end position="228"/>
    </location>
</feature>
<dbReference type="GO" id="GO:0003700">
    <property type="term" value="F:DNA-binding transcription factor activity"/>
    <property type="evidence" value="ECO:0007669"/>
    <property type="project" value="InterPro"/>
</dbReference>
<evidence type="ECO:0000313" key="9">
    <source>
        <dbReference type="EMBL" id="URD99316.1"/>
    </source>
</evidence>
<dbReference type="PROSITE" id="PS50888">
    <property type="entry name" value="BHLH"/>
    <property type="match status" value="1"/>
</dbReference>
<dbReference type="InterPro" id="IPR036638">
    <property type="entry name" value="HLH_DNA-bd_sf"/>
</dbReference>
<feature type="compositionally biased region" description="Basic residues" evidence="7">
    <location>
        <begin position="163"/>
        <end position="172"/>
    </location>
</feature>
<name>A0A9E7K0T8_9LILI</name>
<keyword evidence="10" id="KW-1185">Reference proteome</keyword>
<feature type="compositionally biased region" description="Polar residues" evidence="7">
    <location>
        <begin position="216"/>
        <end position="225"/>
    </location>
</feature>
<reference evidence="9" key="1">
    <citation type="submission" date="2022-05" db="EMBL/GenBank/DDBJ databases">
        <title>The Musa troglodytarum L. genome provides insights into the mechanism of non-climacteric behaviour and enrichment of carotenoids.</title>
        <authorList>
            <person name="Wang J."/>
        </authorList>
    </citation>
    <scope>NUCLEOTIDE SEQUENCE</scope>
    <source>
        <tissue evidence="9">Leaf</tissue>
    </source>
</reference>
<dbReference type="GO" id="GO:0003677">
    <property type="term" value="F:DNA binding"/>
    <property type="evidence" value="ECO:0007669"/>
    <property type="project" value="UniProtKB-KW"/>
</dbReference>
<dbReference type="EMBL" id="CP097506">
    <property type="protein sequence ID" value="URD99316.1"/>
    <property type="molecule type" value="Genomic_DNA"/>
</dbReference>
<protein>
    <submittedName>
        <fullName evidence="9">Helix-loop-helix DNA-binding domain containing protein</fullName>
    </submittedName>
</protein>
<dbReference type="GO" id="GO:0046983">
    <property type="term" value="F:protein dimerization activity"/>
    <property type="evidence" value="ECO:0007669"/>
    <property type="project" value="InterPro"/>
</dbReference>
<gene>
    <name evidence="9" type="ORF">MUK42_29064</name>
</gene>